<dbReference type="PRINTS" id="PR00740">
    <property type="entry name" value="GLHYDRLASE27"/>
</dbReference>
<dbReference type="Proteomes" id="UP000737018">
    <property type="component" value="Unassembled WGS sequence"/>
</dbReference>
<evidence type="ECO:0000313" key="5">
    <source>
        <dbReference type="EMBL" id="KAF3956550.1"/>
    </source>
</evidence>
<protein>
    <recommendedName>
        <fullName evidence="4">Alpha-galactosidase</fullName>
        <ecNumber evidence="4">3.2.1.22</ecNumber>
    </recommendedName>
    <alternativeName>
        <fullName evidence="4">Melibiase</fullName>
    </alternativeName>
</protein>
<dbReference type="InterPro" id="IPR000111">
    <property type="entry name" value="Glyco_hydro_27/36_CS"/>
</dbReference>
<dbReference type="Pfam" id="PF16499">
    <property type="entry name" value="Melibiase_2"/>
    <property type="match status" value="1"/>
</dbReference>
<comment type="similarity">
    <text evidence="1 4">Belongs to the glycosyl hydrolase 27 family.</text>
</comment>
<keyword evidence="3 4" id="KW-0326">Glycosidase</keyword>
<dbReference type="PANTHER" id="PTHR11452">
    <property type="entry name" value="ALPHA-GALACTOSIDASE/ALPHA-N-ACETYLGALACTOSAMINIDASE"/>
    <property type="match status" value="1"/>
</dbReference>
<dbReference type="CDD" id="cd14792">
    <property type="entry name" value="GH27"/>
    <property type="match status" value="1"/>
</dbReference>
<organism evidence="5 6">
    <name type="scientific">Castanea mollissima</name>
    <name type="common">Chinese chestnut</name>
    <dbReference type="NCBI Taxonomy" id="60419"/>
    <lineage>
        <taxon>Eukaryota</taxon>
        <taxon>Viridiplantae</taxon>
        <taxon>Streptophyta</taxon>
        <taxon>Embryophyta</taxon>
        <taxon>Tracheophyta</taxon>
        <taxon>Spermatophyta</taxon>
        <taxon>Magnoliopsida</taxon>
        <taxon>eudicotyledons</taxon>
        <taxon>Gunneridae</taxon>
        <taxon>Pentapetalae</taxon>
        <taxon>rosids</taxon>
        <taxon>fabids</taxon>
        <taxon>Fagales</taxon>
        <taxon>Fagaceae</taxon>
        <taxon>Castanea</taxon>
    </lineage>
</organism>
<dbReference type="InterPro" id="IPR017853">
    <property type="entry name" value="GH"/>
</dbReference>
<dbReference type="InterPro" id="IPR013785">
    <property type="entry name" value="Aldolase_TIM"/>
</dbReference>
<name>A0A8J4QNC2_9ROSI</name>
<comment type="caution">
    <text evidence="5">The sequence shown here is derived from an EMBL/GenBank/DDBJ whole genome shotgun (WGS) entry which is preliminary data.</text>
</comment>
<evidence type="ECO:0000256" key="2">
    <source>
        <dbReference type="ARBA" id="ARBA00022801"/>
    </source>
</evidence>
<dbReference type="AlphaFoldDB" id="A0A8J4QNC2"/>
<evidence type="ECO:0000256" key="3">
    <source>
        <dbReference type="ARBA" id="ARBA00023295"/>
    </source>
</evidence>
<sequence>MCGLLAIAINEKGVLVTNYYNRANHDRCKGGIVGITSTAKSMRKSSKKLSPCFLRLKADALVSTGLAKLGYIYVNIDDCWAEIHRDDNGELLPRNSTFPSGIKGVADYAHSKGLKLGIYSDSGYYTCSRIMPGSVGHEEQDIKTFASWGVDYLKYDNCYNDGTKPTVRYPVMTRALMKAGRPIFFSLCEWGDLHPALWGSKVGNSWRTTNDIADN</sequence>
<evidence type="ECO:0000313" key="6">
    <source>
        <dbReference type="Proteomes" id="UP000737018"/>
    </source>
</evidence>
<dbReference type="Gene3D" id="3.20.20.70">
    <property type="entry name" value="Aldolase class I"/>
    <property type="match status" value="1"/>
</dbReference>
<dbReference type="GO" id="GO:0005975">
    <property type="term" value="P:carbohydrate metabolic process"/>
    <property type="evidence" value="ECO:0007669"/>
    <property type="project" value="InterPro"/>
</dbReference>
<accession>A0A8J4QNC2</accession>
<dbReference type="EC" id="3.2.1.22" evidence="4"/>
<dbReference type="SUPFAM" id="SSF51445">
    <property type="entry name" value="(Trans)glycosidases"/>
    <property type="match status" value="1"/>
</dbReference>
<evidence type="ECO:0000256" key="4">
    <source>
        <dbReference type="RuleBase" id="RU361168"/>
    </source>
</evidence>
<gene>
    <name evidence="5" type="ORF">CMV_018329</name>
</gene>
<proteinExistence type="inferred from homology"/>
<dbReference type="InterPro" id="IPR002241">
    <property type="entry name" value="Glyco_hydro_27"/>
</dbReference>
<keyword evidence="6" id="KW-1185">Reference proteome</keyword>
<reference evidence="5" key="1">
    <citation type="submission" date="2020-03" db="EMBL/GenBank/DDBJ databases">
        <title>Castanea mollissima Vanexum genome sequencing.</title>
        <authorList>
            <person name="Staton M."/>
        </authorList>
    </citation>
    <scope>NUCLEOTIDE SEQUENCE</scope>
    <source>
        <tissue evidence="5">Leaf</tissue>
    </source>
</reference>
<evidence type="ECO:0000256" key="1">
    <source>
        <dbReference type="ARBA" id="ARBA00009743"/>
    </source>
</evidence>
<keyword evidence="2 4" id="KW-0378">Hydrolase</keyword>
<dbReference type="EMBL" id="JRKL02003054">
    <property type="protein sequence ID" value="KAF3956550.1"/>
    <property type="molecule type" value="Genomic_DNA"/>
</dbReference>
<dbReference type="GO" id="GO:0004557">
    <property type="term" value="F:alpha-galactosidase activity"/>
    <property type="evidence" value="ECO:0007669"/>
    <property type="project" value="UniProtKB-EC"/>
</dbReference>
<comment type="catalytic activity">
    <reaction evidence="4">
        <text>Hydrolysis of terminal, non-reducing alpha-D-galactose residues in alpha-D-galactosides, including galactose oligosaccharides, galactomannans and galactolipids.</text>
        <dbReference type="EC" id="3.2.1.22"/>
    </reaction>
</comment>
<dbReference type="PROSITE" id="PS00512">
    <property type="entry name" value="ALPHA_GALACTOSIDASE"/>
    <property type="match status" value="1"/>
</dbReference>
<dbReference type="PANTHER" id="PTHR11452:SF80">
    <property type="entry name" value="ALPHA-GALACTOSIDASE 1"/>
    <property type="match status" value="1"/>
</dbReference>
<dbReference type="OrthoDB" id="5795902at2759"/>
<keyword evidence="4" id="KW-1015">Disulfide bond</keyword>
<dbReference type="GO" id="GO:0009505">
    <property type="term" value="C:plant-type cell wall"/>
    <property type="evidence" value="ECO:0007669"/>
    <property type="project" value="TreeGrafter"/>
</dbReference>